<evidence type="ECO:0000256" key="5">
    <source>
        <dbReference type="SAM" id="MobiDB-lite"/>
    </source>
</evidence>
<dbReference type="GO" id="GO:0016020">
    <property type="term" value="C:membrane"/>
    <property type="evidence" value="ECO:0007669"/>
    <property type="project" value="UniProtKB-SubCell"/>
</dbReference>
<keyword evidence="2 6" id="KW-0812">Transmembrane</keyword>
<evidence type="ECO:0000256" key="6">
    <source>
        <dbReference type="SAM" id="Phobius"/>
    </source>
</evidence>
<feature type="transmembrane region" description="Helical" evidence="6">
    <location>
        <begin position="20"/>
        <end position="41"/>
    </location>
</feature>
<dbReference type="Proteomes" id="UP000286097">
    <property type="component" value="Unassembled WGS sequence"/>
</dbReference>
<keyword evidence="4 6" id="KW-0472">Membrane</keyword>
<dbReference type="GO" id="GO:0008081">
    <property type="term" value="F:phosphoric diester hydrolase activity"/>
    <property type="evidence" value="ECO:0007669"/>
    <property type="project" value="InterPro"/>
</dbReference>
<feature type="region of interest" description="Disordered" evidence="5">
    <location>
        <begin position="787"/>
        <end position="819"/>
    </location>
</feature>
<dbReference type="Pfam" id="PF26146">
    <property type="entry name" value="PI-PLC_X"/>
    <property type="match status" value="1"/>
</dbReference>
<comment type="subcellular location">
    <subcellularLocation>
        <location evidence="1">Membrane</location>
    </subcellularLocation>
</comment>
<protein>
    <submittedName>
        <fullName evidence="7">Uncharacterized protein</fullName>
    </submittedName>
</protein>
<sequence>MVTSCNQVASSILSTFNPHFFTTFLLNLLILLALYTSQAIANVLPLQDSMCLELDMNPDTFWALSTSQIAQDSAQFKTQILDVVPDLVPFDVKCDKMKRCDQKGICAIVCKHGSVQMEKWLQKALHLQRKLAYRRNICSATLPGTHNSAINLADGYGVEDHVFEGYLRYFSWFKKGMKVHTNDQFFSLTDQLNMGVRFIELDMHWFDGDLHIAHCGGFKSKLLDKMIEVFNDIAKILGTGIEWDSETIGCKPSLSSIPTKEQRPLEEALSEVATWLHAPEHVDEFLMTNLMKWNKVGMLLDYLKKYFPEEEILRPIELVYETKWPTFEELLRAGKRVLFMSGADYLTQGEELLFVKDTICNWQEPPLPLTPFPECRFNHSDTDIGIPDENFTIFRPETSEIEYGFLNANGQIGYNKYLLNEESLPGVADCGVNMPSPDNLTPKRMEATVWTVTKGHELDASKCVALMRKSKSWQSVDCQAANLVPACVDMKNPRLWQLGSVSVVEADAASACSALSASELKYSAPASGYENELLRSQLIEHAPRSIAGSNDHTVTVKREFALLENVLNQTADDAARCLKHLKKNLSDYDNRHGNYFINTATSFMRNDMRTAKDMAFDLKHVAHQINKNPEPSELNIDSARNMMDVVAKSMDVLSTTARNYDEKNGRSKGVKGVIDNAVGKNDKEKHEEEGGLFGKGHRNIDEKHVGHLGTMDANHDGGLLGKTDGHHHHGGGVFSSSDTVEQLVKTTLHDNFNVSALSHQITNAEKSLSPSPSFVERVKEVVHEVKDKLKGEKSSPTHGESLPGVADCGVNMPSPDNLTPKRMEATVWTVTKGLELDASKCVALMRGSKTWQSVDCQAANLVPACVDMKTHVFGSLEVCRSLKPTQLPPYAAPASGYENELLRSQLIEHAPRSIAGVWLNAKAFVSEVATVAQQLKVLPIDDIISVE</sequence>
<evidence type="ECO:0000256" key="2">
    <source>
        <dbReference type="ARBA" id="ARBA00022692"/>
    </source>
</evidence>
<dbReference type="SUPFAM" id="SSF51695">
    <property type="entry name" value="PLC-like phosphodiesterases"/>
    <property type="match status" value="1"/>
</dbReference>
<name>A0A425C276_9STRA</name>
<evidence type="ECO:0000313" key="7">
    <source>
        <dbReference type="EMBL" id="RQM11163.1"/>
    </source>
</evidence>
<dbReference type="GO" id="GO:0006629">
    <property type="term" value="P:lipid metabolic process"/>
    <property type="evidence" value="ECO:0007669"/>
    <property type="project" value="InterPro"/>
</dbReference>
<reference evidence="7 8" key="1">
    <citation type="submission" date="2018-06" db="EMBL/GenBank/DDBJ databases">
        <title>Comparative genomics of downy mildews reveals potential adaptations to biotrophy.</title>
        <authorList>
            <person name="Fletcher K."/>
            <person name="Klosterman S.J."/>
            <person name="Derevnina L."/>
            <person name="Martin F."/>
            <person name="Koike S."/>
            <person name="Reyes Chin-Wo S."/>
            <person name="Mou B."/>
            <person name="Michelmore R."/>
        </authorList>
    </citation>
    <scope>NUCLEOTIDE SEQUENCE [LARGE SCALE GENOMIC DNA]</scope>
    <source>
        <strain evidence="7 8">R13</strain>
    </source>
</reference>
<evidence type="ECO:0000256" key="1">
    <source>
        <dbReference type="ARBA" id="ARBA00004370"/>
    </source>
</evidence>
<evidence type="ECO:0000313" key="8">
    <source>
        <dbReference type="Proteomes" id="UP000286097"/>
    </source>
</evidence>
<evidence type="ECO:0000256" key="4">
    <source>
        <dbReference type="ARBA" id="ARBA00023136"/>
    </source>
</evidence>
<dbReference type="AlphaFoldDB" id="A0A425C276"/>
<dbReference type="InterPro" id="IPR017946">
    <property type="entry name" value="PLC-like_Pdiesterase_TIM-brl"/>
</dbReference>
<evidence type="ECO:0000256" key="3">
    <source>
        <dbReference type="ARBA" id="ARBA00022989"/>
    </source>
</evidence>
<dbReference type="PANTHER" id="PTHR35518:SF2">
    <property type="entry name" value="MAINTENANCE OF TELOMERE CAPPING PROTEIN 6"/>
    <property type="match status" value="1"/>
</dbReference>
<comment type="caution">
    <text evidence="7">The sequence shown here is derived from an EMBL/GenBank/DDBJ whole genome shotgun (WGS) entry which is preliminary data.</text>
</comment>
<dbReference type="EMBL" id="QKXF01000465">
    <property type="protein sequence ID" value="RQM11163.1"/>
    <property type="molecule type" value="Genomic_DNA"/>
</dbReference>
<dbReference type="InterPro" id="IPR051008">
    <property type="entry name" value="Telomere_Capping_Maintenance"/>
</dbReference>
<keyword evidence="3 6" id="KW-1133">Transmembrane helix</keyword>
<accession>A0A425C276</accession>
<proteinExistence type="predicted"/>
<dbReference type="VEuPathDB" id="FungiDB:DD237_004931"/>
<organism evidence="7 8">
    <name type="scientific">Peronospora effusa</name>
    <dbReference type="NCBI Taxonomy" id="542832"/>
    <lineage>
        <taxon>Eukaryota</taxon>
        <taxon>Sar</taxon>
        <taxon>Stramenopiles</taxon>
        <taxon>Oomycota</taxon>
        <taxon>Peronosporomycetes</taxon>
        <taxon>Peronosporales</taxon>
        <taxon>Peronosporaceae</taxon>
        <taxon>Peronospora</taxon>
    </lineage>
</organism>
<dbReference type="PANTHER" id="PTHR35518">
    <property type="entry name" value="MAINTENANCE OF TELOMOERE CAPPING"/>
    <property type="match status" value="1"/>
</dbReference>
<dbReference type="Gene3D" id="3.20.20.190">
    <property type="entry name" value="Phosphatidylinositol (PI) phosphodiesterase"/>
    <property type="match status" value="1"/>
</dbReference>
<gene>
    <name evidence="7" type="ORF">DD237_004931</name>
</gene>